<proteinExistence type="predicted"/>
<keyword evidence="2" id="KW-1185">Reference proteome</keyword>
<evidence type="ECO:0000313" key="1">
    <source>
        <dbReference type="EMBL" id="KAL3757348.1"/>
    </source>
</evidence>
<dbReference type="EMBL" id="JALLBG020000268">
    <property type="protein sequence ID" value="KAL3757348.1"/>
    <property type="molecule type" value="Genomic_DNA"/>
</dbReference>
<comment type="caution">
    <text evidence="1">The sequence shown here is derived from an EMBL/GenBank/DDBJ whole genome shotgun (WGS) entry which is preliminary data.</text>
</comment>
<dbReference type="AlphaFoldDB" id="A0ABD3M0U4"/>
<dbReference type="SUPFAM" id="SSF53300">
    <property type="entry name" value="vWA-like"/>
    <property type="match status" value="1"/>
</dbReference>
<name>A0ABD3M0U4_9STRA</name>
<organism evidence="1 2">
    <name type="scientific">Discostella pseudostelligera</name>
    <dbReference type="NCBI Taxonomy" id="259834"/>
    <lineage>
        <taxon>Eukaryota</taxon>
        <taxon>Sar</taxon>
        <taxon>Stramenopiles</taxon>
        <taxon>Ochrophyta</taxon>
        <taxon>Bacillariophyta</taxon>
        <taxon>Coscinodiscophyceae</taxon>
        <taxon>Thalassiosirophycidae</taxon>
        <taxon>Stephanodiscales</taxon>
        <taxon>Stephanodiscaceae</taxon>
        <taxon>Discostella</taxon>
    </lineage>
</organism>
<evidence type="ECO:0008006" key="3">
    <source>
        <dbReference type="Google" id="ProtNLM"/>
    </source>
</evidence>
<evidence type="ECO:0000313" key="2">
    <source>
        <dbReference type="Proteomes" id="UP001530293"/>
    </source>
</evidence>
<sequence>MASQYKSSDERIIPVAVPLPISTAVNDGTIPTAPAARPTLQTANATMSSASTYNLPTSRRSGVLAPISEQQISKLVEQGYTRGHAISLAQTIKNFPLRIWVVDNSGSMQTADGHRFVETKRTQDVKVVKCSRWHELRDCIEYHAHMAAALEAPTTFRMLNDPGCGPNTQQFGIAETSLSPGVLQEEVDRAVAIMKSAQPHGVTPLIQHLEVIQQSVFEISPTLRADGCRVAIILATDGLPTDMNGNCSETIQQQFVEALRALEGLPVWVVIRLCTDEEKVVNFYNNLDGQLELSLEVLDDFIEEAKGVHEHNPWLNYALQLHRLREMGYHHRVFDMMDERPFTHEELREFCTLLLLHENSSVVELPDPSADWRLFSNTVKKLLAKQRGQWNPIQKKVTPWIDIKEMNKIFGTHGRWSLW</sequence>
<reference evidence="1 2" key="1">
    <citation type="submission" date="2024-10" db="EMBL/GenBank/DDBJ databases">
        <title>Updated reference genomes for cyclostephanoid diatoms.</title>
        <authorList>
            <person name="Roberts W.R."/>
            <person name="Alverson A.J."/>
        </authorList>
    </citation>
    <scope>NUCLEOTIDE SEQUENCE [LARGE SCALE GENOMIC DNA]</scope>
    <source>
        <strain evidence="1 2">AJA232-27</strain>
    </source>
</reference>
<dbReference type="Proteomes" id="UP001530293">
    <property type="component" value="Unassembled WGS sequence"/>
</dbReference>
<accession>A0ABD3M0U4</accession>
<dbReference type="InterPro" id="IPR036465">
    <property type="entry name" value="vWFA_dom_sf"/>
</dbReference>
<protein>
    <recommendedName>
        <fullName evidence="3">VWFA domain-containing protein</fullName>
    </recommendedName>
</protein>
<gene>
    <name evidence="1" type="ORF">ACHAWU_008509</name>
</gene>